<evidence type="ECO:0000256" key="1">
    <source>
        <dbReference type="ARBA" id="ARBA00010402"/>
    </source>
</evidence>
<keyword evidence="2" id="KW-0863">Zinc-finger</keyword>
<accession>A0A162T933</accession>
<evidence type="ECO:0000256" key="2">
    <source>
        <dbReference type="PROSITE-ProRule" id="PRU00175"/>
    </source>
</evidence>
<keyword evidence="6" id="KW-1185">Reference proteome</keyword>
<feature type="compositionally biased region" description="Polar residues" evidence="3">
    <location>
        <begin position="86"/>
        <end position="101"/>
    </location>
</feature>
<evidence type="ECO:0000313" key="5">
    <source>
        <dbReference type="EMBL" id="OAD65153.1"/>
    </source>
</evidence>
<dbReference type="InParanoid" id="A0A162T933"/>
<dbReference type="PROSITE" id="PS50089">
    <property type="entry name" value="ZF_RING_2"/>
    <property type="match status" value="1"/>
</dbReference>
<feature type="domain" description="RING-type" evidence="4">
    <location>
        <begin position="154"/>
        <end position="199"/>
    </location>
</feature>
<feature type="compositionally biased region" description="Polar residues" evidence="3">
    <location>
        <begin position="1"/>
        <end position="17"/>
    </location>
</feature>
<dbReference type="PANTHER" id="PTHR31315">
    <property type="entry name" value="PROTEIN SIP5"/>
    <property type="match status" value="1"/>
</dbReference>
<name>A0A162T933_PHYB8</name>
<comment type="similarity">
    <text evidence="1">Belongs to the SIP5 family.</text>
</comment>
<dbReference type="OrthoDB" id="21471at2759"/>
<dbReference type="VEuPathDB" id="FungiDB:PHYBLDRAFT_189622"/>
<dbReference type="CDD" id="cd24139">
    <property type="entry name" value="SIP5-like"/>
    <property type="match status" value="1"/>
</dbReference>
<dbReference type="PANTHER" id="PTHR31315:SF1">
    <property type="entry name" value="PROTEIN SIP5"/>
    <property type="match status" value="1"/>
</dbReference>
<dbReference type="Proteomes" id="UP000077315">
    <property type="component" value="Unassembled WGS sequence"/>
</dbReference>
<keyword evidence="2" id="KW-0479">Metal-binding</keyword>
<dbReference type="AlphaFoldDB" id="A0A162T933"/>
<organism evidence="5 6">
    <name type="scientific">Phycomyces blakesleeanus (strain ATCC 8743b / DSM 1359 / FGSC 10004 / NBRC 33097 / NRRL 1555)</name>
    <dbReference type="NCBI Taxonomy" id="763407"/>
    <lineage>
        <taxon>Eukaryota</taxon>
        <taxon>Fungi</taxon>
        <taxon>Fungi incertae sedis</taxon>
        <taxon>Mucoromycota</taxon>
        <taxon>Mucoromycotina</taxon>
        <taxon>Mucoromycetes</taxon>
        <taxon>Mucorales</taxon>
        <taxon>Phycomycetaceae</taxon>
        <taxon>Phycomyces</taxon>
    </lineage>
</organism>
<dbReference type="GO" id="GO:0008270">
    <property type="term" value="F:zinc ion binding"/>
    <property type="evidence" value="ECO:0007669"/>
    <property type="project" value="UniProtKB-KW"/>
</dbReference>
<feature type="compositionally biased region" description="Basic and acidic residues" evidence="3">
    <location>
        <begin position="448"/>
        <end position="468"/>
    </location>
</feature>
<dbReference type="FunCoup" id="A0A162T933">
    <property type="interactions" value="5"/>
</dbReference>
<dbReference type="GO" id="GO:0005737">
    <property type="term" value="C:cytoplasm"/>
    <property type="evidence" value="ECO:0007669"/>
    <property type="project" value="TreeGrafter"/>
</dbReference>
<dbReference type="RefSeq" id="XP_018283193.1">
    <property type="nucleotide sequence ID" value="XM_018439689.1"/>
</dbReference>
<reference evidence="6" key="1">
    <citation type="submission" date="2015-06" db="EMBL/GenBank/DDBJ databases">
        <title>Expansion of signal transduction pathways in fungi by whole-genome duplication.</title>
        <authorList>
            <consortium name="DOE Joint Genome Institute"/>
            <person name="Corrochano L.M."/>
            <person name="Kuo A."/>
            <person name="Marcet-Houben M."/>
            <person name="Polaino S."/>
            <person name="Salamov A."/>
            <person name="Villalobos J.M."/>
            <person name="Alvarez M.I."/>
            <person name="Avalos J."/>
            <person name="Benito E.P."/>
            <person name="Benoit I."/>
            <person name="Burger G."/>
            <person name="Camino L.P."/>
            <person name="Canovas D."/>
            <person name="Cerda-Olmedo E."/>
            <person name="Cheng J.-F."/>
            <person name="Dominguez A."/>
            <person name="Elias M."/>
            <person name="Eslava A.P."/>
            <person name="Glaser F."/>
            <person name="Grimwood J."/>
            <person name="Gutierrez G."/>
            <person name="Heitman J."/>
            <person name="Henrissat B."/>
            <person name="Iturriaga E.A."/>
            <person name="Lang B.F."/>
            <person name="Lavin J.L."/>
            <person name="Lee S."/>
            <person name="Li W."/>
            <person name="Lindquist E."/>
            <person name="Lopez-Garcia S."/>
            <person name="Luque E.M."/>
            <person name="Marcos A.T."/>
            <person name="Martin J."/>
            <person name="McCluskey K."/>
            <person name="Medina H.R."/>
            <person name="Miralles-Duran A."/>
            <person name="Miyazaki A."/>
            <person name="Munoz-Torres E."/>
            <person name="Oguiza J.A."/>
            <person name="Ohm R."/>
            <person name="Olmedo M."/>
            <person name="Orejas M."/>
            <person name="Ortiz-Castellanos L."/>
            <person name="Pisabarro A.G."/>
            <person name="Rodriguez-Romero J."/>
            <person name="Ruiz-Herrera J."/>
            <person name="Ruiz-Vazquez R."/>
            <person name="Sanz C."/>
            <person name="Schackwitz W."/>
            <person name="Schmutz J."/>
            <person name="Shahriari M."/>
            <person name="Shelest E."/>
            <person name="Silva-Franco F."/>
            <person name="Soanes D."/>
            <person name="Syed K."/>
            <person name="Tagua V.G."/>
            <person name="Talbot N.J."/>
            <person name="Thon M."/>
            <person name="De vries R.P."/>
            <person name="Wiebenga A."/>
            <person name="Yadav J.S."/>
            <person name="Braun E.L."/>
            <person name="Baker S."/>
            <person name="Garre V."/>
            <person name="Horwitz B."/>
            <person name="Torres-Martinez S."/>
            <person name="Idnurm A."/>
            <person name="Herrera-Estrella A."/>
            <person name="Gabaldon T."/>
            <person name="Grigoriev I.V."/>
        </authorList>
    </citation>
    <scope>NUCLEOTIDE SEQUENCE [LARGE SCALE GENOMIC DNA]</scope>
    <source>
        <strain evidence="6">NRRL 1555(-)</strain>
    </source>
</reference>
<feature type="compositionally biased region" description="Low complexity" evidence="3">
    <location>
        <begin position="401"/>
        <end position="412"/>
    </location>
</feature>
<dbReference type="EMBL" id="KV441014">
    <property type="protein sequence ID" value="OAD65153.1"/>
    <property type="molecule type" value="Genomic_DNA"/>
</dbReference>
<gene>
    <name evidence="5" type="ORF">PHYBLDRAFT_189622</name>
</gene>
<dbReference type="InterPro" id="IPR001841">
    <property type="entry name" value="Znf_RING"/>
</dbReference>
<keyword evidence="2" id="KW-0862">Zinc</keyword>
<feature type="region of interest" description="Disordered" evidence="3">
    <location>
        <begin position="210"/>
        <end position="250"/>
    </location>
</feature>
<feature type="region of interest" description="Disordered" evidence="3">
    <location>
        <begin position="277"/>
        <end position="296"/>
    </location>
</feature>
<dbReference type="GeneID" id="29000595"/>
<feature type="compositionally biased region" description="Low complexity" evidence="3">
    <location>
        <begin position="102"/>
        <end position="120"/>
    </location>
</feature>
<feature type="region of interest" description="Disordered" evidence="3">
    <location>
        <begin position="86"/>
        <end position="129"/>
    </location>
</feature>
<evidence type="ECO:0000256" key="3">
    <source>
        <dbReference type="SAM" id="MobiDB-lite"/>
    </source>
</evidence>
<evidence type="ECO:0000259" key="4">
    <source>
        <dbReference type="PROSITE" id="PS50089"/>
    </source>
</evidence>
<feature type="compositionally biased region" description="Polar residues" evidence="3">
    <location>
        <begin position="279"/>
        <end position="296"/>
    </location>
</feature>
<feature type="region of interest" description="Disordered" evidence="3">
    <location>
        <begin position="1"/>
        <end position="21"/>
    </location>
</feature>
<feature type="region of interest" description="Disordered" evidence="3">
    <location>
        <begin position="356"/>
        <end position="468"/>
    </location>
</feature>
<dbReference type="InterPro" id="IPR039301">
    <property type="entry name" value="Sip5/DA2"/>
</dbReference>
<sequence length="468" mass="51201">MGANTSRESGKSTTQSMHHTHQKIEDLVDLGSILPNGLYPSTEQDFDSRSVRNLIMTRKLAPFYKGLSDAPEPVADSLSVPVPQTSLSLVDSTTRPRSVSNSSRTRSGGPTTTRPRSASSSKRELANVAKERQKLTMERMKQRERMLYNDAVECPICFLYYPSNTNYSRCCDQPICTECFVQIKRPVDTPSTPATCPFCMEENYGVTYEPPAWSDRQSAQQRPLQNNPSTGTRHTTSGGGEGARPRRQCISHTRPEVVLVDHVRPDWQQKLVVPAKTARTVSRRNSASAGPSSRNFLRTAAALTRPGRSASSAASTEHNQYLSNMRDLNMDLEEWMVVEAIRLSLLEETDRAAKAAAEAEAEATAAEATATTTTTTATATATEGLPAGRGEESGTEAVRAPPTTTSESSTSTNPPPVPPSVTIQAHDDDDDDDKPLVQCTQAPVVIVTEDRHERDERQSCDPDSRAIY</sequence>
<protein>
    <recommendedName>
        <fullName evidence="4">RING-type domain-containing protein</fullName>
    </recommendedName>
</protein>
<dbReference type="STRING" id="763407.A0A162T933"/>
<feature type="compositionally biased region" description="Low complexity" evidence="3">
    <location>
        <begin position="356"/>
        <end position="383"/>
    </location>
</feature>
<feature type="compositionally biased region" description="Polar residues" evidence="3">
    <location>
        <begin position="215"/>
        <end position="229"/>
    </location>
</feature>
<proteinExistence type="inferred from homology"/>
<evidence type="ECO:0000313" key="6">
    <source>
        <dbReference type="Proteomes" id="UP000077315"/>
    </source>
</evidence>